<dbReference type="InterPro" id="IPR050490">
    <property type="entry name" value="Bact_solute-bd_prot1"/>
</dbReference>
<keyword evidence="1" id="KW-1133">Transmembrane helix</keyword>
<protein>
    <recommendedName>
        <fullName evidence="4">Multiple sugar transport system substrate-binding protein</fullName>
    </recommendedName>
</protein>
<gene>
    <name evidence="2" type="ORF">CEN89_147</name>
</gene>
<accession>A0A554LK47</accession>
<dbReference type="Pfam" id="PF01547">
    <property type="entry name" value="SBP_bac_1"/>
    <property type="match status" value="1"/>
</dbReference>
<organism evidence="2 3">
    <name type="scientific">Candidatus Berkelbacteria bacterium Licking1014_7</name>
    <dbReference type="NCBI Taxonomy" id="2017147"/>
    <lineage>
        <taxon>Bacteria</taxon>
        <taxon>Candidatus Berkelbacteria</taxon>
    </lineage>
</organism>
<evidence type="ECO:0000313" key="3">
    <source>
        <dbReference type="Proteomes" id="UP000315689"/>
    </source>
</evidence>
<feature type="transmembrane region" description="Helical" evidence="1">
    <location>
        <begin position="6"/>
        <end position="28"/>
    </location>
</feature>
<dbReference type="InterPro" id="IPR006059">
    <property type="entry name" value="SBP"/>
</dbReference>
<dbReference type="EMBL" id="VMGK01000004">
    <property type="protein sequence ID" value="TSC93243.1"/>
    <property type="molecule type" value="Genomic_DNA"/>
</dbReference>
<sequence length="473" mass="53285">MNKTILYVLIGFGVVVFSVVIALIIYASKNQPTKTDDKSQLPDDQRTVLNVWRPIDDQETFQTIIDQYEKEHPEIKINYVKSDLANYEFDSISAQLGENGPDVWSIPSAWLIRHKEKLAPMPAGFLAQKKEQAQDPDINTKQIRDSYVPVVEKEVIFDNLVYGLPLFVDTLALVANQDIFNEVDSQTARDNQYAKEILKYGPKNWNEFIDLIKLLTKKNGNQIERAAAALGASSNIENSADILALLMMQNNTQLQSSDKKQATFNLDQEKTSGENFNPGKNAVEFYTNFANPASQYYTWNESMPDDFDAFSNGKVAMIFSYASQLKKISEKNPNLKFVAVAMPQIKNQSKAIDMPSYWVETVPATSKKQVEAWNFILYTVSNGLGNYLNAADRPNPTPIKSVPEISERVKKNNPWQFQQQTAESWYRGNDPQKVELAYQGIIKDVLSGGSVQNALDTAASKVSEIFKTLDTTP</sequence>
<evidence type="ECO:0000313" key="2">
    <source>
        <dbReference type="EMBL" id="TSC93243.1"/>
    </source>
</evidence>
<dbReference type="Proteomes" id="UP000315689">
    <property type="component" value="Unassembled WGS sequence"/>
</dbReference>
<proteinExistence type="predicted"/>
<keyword evidence="1" id="KW-0812">Transmembrane</keyword>
<dbReference type="PANTHER" id="PTHR43649:SF12">
    <property type="entry name" value="DIACETYLCHITOBIOSE BINDING PROTEIN DASA"/>
    <property type="match status" value="1"/>
</dbReference>
<dbReference type="AlphaFoldDB" id="A0A554LK47"/>
<name>A0A554LK47_9BACT</name>
<dbReference type="SUPFAM" id="SSF53850">
    <property type="entry name" value="Periplasmic binding protein-like II"/>
    <property type="match status" value="1"/>
</dbReference>
<reference evidence="2 3" key="1">
    <citation type="submission" date="2017-07" db="EMBL/GenBank/DDBJ databases">
        <title>Mechanisms for carbon and nitrogen cycling indicate functional differentiation within the Candidate Phyla Radiation.</title>
        <authorList>
            <person name="Danczak R.E."/>
            <person name="Johnston M.D."/>
            <person name="Kenah C."/>
            <person name="Slattery M."/>
            <person name="Wrighton K.C."/>
            <person name="Wilkins M.J."/>
        </authorList>
    </citation>
    <scope>NUCLEOTIDE SEQUENCE [LARGE SCALE GENOMIC DNA]</scope>
    <source>
        <strain evidence="2">Licking1014_7</strain>
    </source>
</reference>
<comment type="caution">
    <text evidence="2">The sequence shown here is derived from an EMBL/GenBank/DDBJ whole genome shotgun (WGS) entry which is preliminary data.</text>
</comment>
<dbReference type="PANTHER" id="PTHR43649">
    <property type="entry name" value="ARABINOSE-BINDING PROTEIN-RELATED"/>
    <property type="match status" value="1"/>
</dbReference>
<evidence type="ECO:0008006" key="4">
    <source>
        <dbReference type="Google" id="ProtNLM"/>
    </source>
</evidence>
<dbReference type="Gene3D" id="3.40.190.10">
    <property type="entry name" value="Periplasmic binding protein-like II"/>
    <property type="match status" value="1"/>
</dbReference>
<evidence type="ECO:0000256" key="1">
    <source>
        <dbReference type="SAM" id="Phobius"/>
    </source>
</evidence>
<keyword evidence="1" id="KW-0472">Membrane</keyword>